<dbReference type="InterPro" id="IPR010920">
    <property type="entry name" value="LSM_dom_sf"/>
</dbReference>
<dbReference type="STRING" id="73230.A0A2B7ZJU2"/>
<protein>
    <recommendedName>
        <fullName evidence="10">Small nuclear ribonucleoprotein G</fullName>
        <shortName evidence="10">snRNP-G</shortName>
    </recommendedName>
</protein>
<evidence type="ECO:0000259" key="11">
    <source>
        <dbReference type="SMART" id="SM00651"/>
    </source>
</evidence>
<keyword evidence="6 10" id="KW-0508">mRNA splicing</keyword>
<proteinExistence type="inferred from homology"/>
<sequence>MPQAQPELKKYMEKRLFVQLNGNRKVIGILRGYDVRASPHSSFASTTFLSLDIYMALYFCSRLQNARVFMNIVLDEAVEEKNGGEKVRLGMVVIRGNSVVMLEVCSPPSRIC</sequence>
<evidence type="ECO:0000256" key="6">
    <source>
        <dbReference type="ARBA" id="ARBA00023187"/>
    </source>
</evidence>
<comment type="subcellular location">
    <subcellularLocation>
        <location evidence="1 10">Nucleus</location>
    </subcellularLocation>
</comment>
<comment type="subunit">
    <text evidence="9">Component of the heptameric LSM1-LSM7 complex, which consists of LSM1, LSM2, LSM3, LSM4, LSM5, LSM6 and LSM7. Component of the heptameric LSM2-LSM8 complex, which consists of LSM2, LSM3, LSM4, LSM5, LSM6, LSM7 and LSM8. The LSm subunits form a seven-membered ring structure with a doughnut shape.</text>
</comment>
<evidence type="ECO:0000256" key="8">
    <source>
        <dbReference type="ARBA" id="ARBA00023274"/>
    </source>
</evidence>
<dbReference type="GO" id="GO:0071004">
    <property type="term" value="C:U2-type prespliceosome"/>
    <property type="evidence" value="ECO:0007669"/>
    <property type="project" value="TreeGrafter"/>
</dbReference>
<keyword evidence="5 10" id="KW-0694">RNA-binding</keyword>
<dbReference type="SMART" id="SM00651">
    <property type="entry name" value="Sm"/>
    <property type="match status" value="1"/>
</dbReference>
<comment type="caution">
    <text evidence="12">The sequence shown here is derived from an EMBL/GenBank/DDBJ whole genome shotgun (WGS) entry which is preliminary data.</text>
</comment>
<evidence type="ECO:0000256" key="10">
    <source>
        <dbReference type="RuleBase" id="RU365052"/>
    </source>
</evidence>
<dbReference type="VEuPathDB" id="FungiDB:EMCG_00346"/>
<dbReference type="InterPro" id="IPR001163">
    <property type="entry name" value="Sm_dom_euk/arc"/>
</dbReference>
<dbReference type="Gene3D" id="2.30.30.100">
    <property type="match status" value="2"/>
</dbReference>
<keyword evidence="13" id="KW-1185">Reference proteome</keyword>
<dbReference type="SUPFAM" id="SSF50182">
    <property type="entry name" value="Sm-like ribonucleoproteins"/>
    <property type="match status" value="2"/>
</dbReference>
<organism evidence="12 13">
    <name type="scientific">[Emmonsia] crescens</name>
    <dbReference type="NCBI Taxonomy" id="73230"/>
    <lineage>
        <taxon>Eukaryota</taxon>
        <taxon>Fungi</taxon>
        <taxon>Dikarya</taxon>
        <taxon>Ascomycota</taxon>
        <taxon>Pezizomycotina</taxon>
        <taxon>Eurotiomycetes</taxon>
        <taxon>Eurotiomycetidae</taxon>
        <taxon>Onygenales</taxon>
        <taxon>Ajellomycetaceae</taxon>
        <taxon>Emergomyces</taxon>
    </lineage>
</organism>
<keyword evidence="4 10" id="KW-0747">Spliceosome</keyword>
<evidence type="ECO:0000313" key="12">
    <source>
        <dbReference type="EMBL" id="PGH33443.1"/>
    </source>
</evidence>
<dbReference type="GO" id="GO:0005687">
    <property type="term" value="C:U4 snRNP"/>
    <property type="evidence" value="ECO:0007669"/>
    <property type="project" value="TreeGrafter"/>
</dbReference>
<dbReference type="GO" id="GO:0071013">
    <property type="term" value="C:catalytic step 2 spliceosome"/>
    <property type="evidence" value="ECO:0007669"/>
    <property type="project" value="TreeGrafter"/>
</dbReference>
<dbReference type="Proteomes" id="UP000226031">
    <property type="component" value="Unassembled WGS sequence"/>
</dbReference>
<keyword evidence="3 10" id="KW-0507">mRNA processing</keyword>
<dbReference type="Pfam" id="PF01423">
    <property type="entry name" value="LSM"/>
    <property type="match status" value="2"/>
</dbReference>
<evidence type="ECO:0000256" key="3">
    <source>
        <dbReference type="ARBA" id="ARBA00022664"/>
    </source>
</evidence>
<evidence type="ECO:0000256" key="5">
    <source>
        <dbReference type="ARBA" id="ARBA00022884"/>
    </source>
</evidence>
<dbReference type="GO" id="GO:0034719">
    <property type="term" value="C:SMN-Sm protein complex"/>
    <property type="evidence" value="ECO:0007669"/>
    <property type="project" value="TreeGrafter"/>
</dbReference>
<feature type="domain" description="Sm" evidence="11">
    <location>
        <begin position="6"/>
        <end position="104"/>
    </location>
</feature>
<evidence type="ECO:0000256" key="2">
    <source>
        <dbReference type="ARBA" id="ARBA00006850"/>
    </source>
</evidence>
<evidence type="ECO:0000313" key="13">
    <source>
        <dbReference type="Proteomes" id="UP000226031"/>
    </source>
</evidence>
<dbReference type="AlphaFoldDB" id="A0A2B7ZJU2"/>
<comment type="similarity">
    <text evidence="2 10">Belongs to the snRNP Sm proteins family.</text>
</comment>
<evidence type="ECO:0000256" key="4">
    <source>
        <dbReference type="ARBA" id="ARBA00022728"/>
    </source>
</evidence>
<dbReference type="GO" id="GO:0005685">
    <property type="term" value="C:U1 snRNP"/>
    <property type="evidence" value="ECO:0007669"/>
    <property type="project" value="TreeGrafter"/>
</dbReference>
<dbReference type="GO" id="GO:0003723">
    <property type="term" value="F:RNA binding"/>
    <property type="evidence" value="ECO:0007669"/>
    <property type="project" value="UniProtKB-UniRule"/>
</dbReference>
<gene>
    <name evidence="12" type="ORF">GX50_03750</name>
</gene>
<accession>A0A2B7ZJU2</accession>
<name>A0A2B7ZJU2_9EURO</name>
<dbReference type="PANTHER" id="PTHR10553">
    <property type="entry name" value="SMALL NUCLEAR RIBONUCLEOPROTEIN"/>
    <property type="match status" value="1"/>
</dbReference>
<reference evidence="12 13" key="1">
    <citation type="submission" date="2017-10" db="EMBL/GenBank/DDBJ databases">
        <title>Comparative genomics in systemic dimorphic fungi from Ajellomycetaceae.</title>
        <authorList>
            <person name="Munoz J.F."/>
            <person name="Mcewen J.G."/>
            <person name="Clay O.K."/>
            <person name="Cuomo C.A."/>
        </authorList>
    </citation>
    <scope>NUCLEOTIDE SEQUENCE [LARGE SCALE GENOMIC DNA]</scope>
    <source>
        <strain evidence="12 13">UAMH4076</strain>
    </source>
</reference>
<evidence type="ECO:0000256" key="7">
    <source>
        <dbReference type="ARBA" id="ARBA00023242"/>
    </source>
</evidence>
<dbReference type="GO" id="GO:0000387">
    <property type="term" value="P:spliceosomal snRNP assembly"/>
    <property type="evidence" value="ECO:0007669"/>
    <property type="project" value="UniProtKB-UniRule"/>
</dbReference>
<dbReference type="GO" id="GO:0005686">
    <property type="term" value="C:U2 snRNP"/>
    <property type="evidence" value="ECO:0007669"/>
    <property type="project" value="TreeGrafter"/>
</dbReference>
<dbReference type="GO" id="GO:0097526">
    <property type="term" value="C:spliceosomal tri-snRNP complex"/>
    <property type="evidence" value="ECO:0007669"/>
    <property type="project" value="TreeGrafter"/>
</dbReference>
<dbReference type="CDD" id="cd01719">
    <property type="entry name" value="Sm_G"/>
    <property type="match status" value="1"/>
</dbReference>
<comment type="function">
    <text evidence="10">Plays a role in pre-mRNA splicing.</text>
</comment>
<dbReference type="GO" id="GO:0005682">
    <property type="term" value="C:U5 snRNP"/>
    <property type="evidence" value="ECO:0007669"/>
    <property type="project" value="TreeGrafter"/>
</dbReference>
<dbReference type="GO" id="GO:0071011">
    <property type="term" value="C:precatalytic spliceosome"/>
    <property type="evidence" value="ECO:0007669"/>
    <property type="project" value="TreeGrafter"/>
</dbReference>
<evidence type="ECO:0000256" key="1">
    <source>
        <dbReference type="ARBA" id="ARBA00004123"/>
    </source>
</evidence>
<dbReference type="InterPro" id="IPR044641">
    <property type="entry name" value="Lsm7/SmG-like"/>
</dbReference>
<dbReference type="PANTHER" id="PTHR10553:SF2">
    <property type="entry name" value="SMALL NUCLEAR RIBONUCLEOPROTEIN G"/>
    <property type="match status" value="1"/>
</dbReference>
<dbReference type="InterPro" id="IPR034098">
    <property type="entry name" value="Sm_G"/>
</dbReference>
<dbReference type="EMBL" id="PDND01000063">
    <property type="protein sequence ID" value="PGH33443.1"/>
    <property type="molecule type" value="Genomic_DNA"/>
</dbReference>
<keyword evidence="8 10" id="KW-0687">Ribonucleoprotein</keyword>
<evidence type="ECO:0000256" key="9">
    <source>
        <dbReference type="ARBA" id="ARBA00025892"/>
    </source>
</evidence>
<keyword evidence="7 10" id="KW-0539">Nucleus</keyword>